<name>A0AC34FTP9_9BILA</name>
<reference evidence="2" key="1">
    <citation type="submission" date="2022-11" db="UniProtKB">
        <authorList>
            <consortium name="WormBaseParasite"/>
        </authorList>
    </citation>
    <scope>IDENTIFICATION</scope>
</reference>
<sequence>MLLLLIFLTFITFLKASCPNGSIEWQTNCYFFQSNQSAFVVAEETCNSLGGHLASIHDGFTNSLIAQNAGLKFHESTVIDFWIGGSDLISPGNWSWTDGSNFTFTNWNHSKNTSGEDCLAQSISDGRWNAEDCFKPKPFVCAISTIPTNPPFVDCGHSWFYLETTGYCYGGVSGEYLYSWEDAETACQKAGNGSHLASVHNDIELHIITSMTSVDWKWFWIGLYSVDKERSWRWSDKTPVDYFAWQPTEPNLNTSSCVAVNSGFFDLD</sequence>
<dbReference type="Proteomes" id="UP000887579">
    <property type="component" value="Unplaced"/>
</dbReference>
<evidence type="ECO:0000313" key="1">
    <source>
        <dbReference type="Proteomes" id="UP000887579"/>
    </source>
</evidence>
<proteinExistence type="predicted"/>
<evidence type="ECO:0000313" key="2">
    <source>
        <dbReference type="WBParaSite" id="ES5_v2.g20767.t1"/>
    </source>
</evidence>
<protein>
    <submittedName>
        <fullName evidence="2">C-type lectin domain-containing protein</fullName>
    </submittedName>
</protein>
<organism evidence="1 2">
    <name type="scientific">Panagrolaimus sp. ES5</name>
    <dbReference type="NCBI Taxonomy" id="591445"/>
    <lineage>
        <taxon>Eukaryota</taxon>
        <taxon>Metazoa</taxon>
        <taxon>Ecdysozoa</taxon>
        <taxon>Nematoda</taxon>
        <taxon>Chromadorea</taxon>
        <taxon>Rhabditida</taxon>
        <taxon>Tylenchina</taxon>
        <taxon>Panagrolaimomorpha</taxon>
        <taxon>Panagrolaimoidea</taxon>
        <taxon>Panagrolaimidae</taxon>
        <taxon>Panagrolaimus</taxon>
    </lineage>
</organism>
<accession>A0AC34FTP9</accession>
<dbReference type="WBParaSite" id="ES5_v2.g20767.t1">
    <property type="protein sequence ID" value="ES5_v2.g20767.t1"/>
    <property type="gene ID" value="ES5_v2.g20767"/>
</dbReference>